<evidence type="ECO:0000313" key="2">
    <source>
        <dbReference type="Proteomes" id="UP001281761"/>
    </source>
</evidence>
<comment type="caution">
    <text evidence="1">The sequence shown here is derived from an EMBL/GenBank/DDBJ whole genome shotgun (WGS) entry which is preliminary data.</text>
</comment>
<proteinExistence type="predicted"/>
<sequence>MVRAVIMSSLYKNQMTQLMNHESHIWNTSRTFQHHLATLLSDLINYFGITVELTSLLLFATNSAQDSHINDSSVLLSHLFYLPYSHKIRLNFGFQIQAASCRDSRQQAQLR</sequence>
<reference evidence="1 2" key="1">
    <citation type="journal article" date="2022" name="bioRxiv">
        <title>Genomics of Preaxostyla Flagellates Illuminates Evolutionary Transitions and the Path Towards Mitochondrial Loss.</title>
        <authorList>
            <person name="Novak L.V.F."/>
            <person name="Treitli S.C."/>
            <person name="Pyrih J."/>
            <person name="Halakuc P."/>
            <person name="Pipaliya S.V."/>
            <person name="Vacek V."/>
            <person name="Brzon O."/>
            <person name="Soukal P."/>
            <person name="Eme L."/>
            <person name="Dacks J.B."/>
            <person name="Karnkowska A."/>
            <person name="Elias M."/>
            <person name="Hampl V."/>
        </authorList>
    </citation>
    <scope>NUCLEOTIDE SEQUENCE [LARGE SCALE GENOMIC DNA]</scope>
    <source>
        <strain evidence="1">NAU3</strain>
        <tissue evidence="1">Gut</tissue>
    </source>
</reference>
<protein>
    <submittedName>
        <fullName evidence="1">Uncharacterized protein</fullName>
    </submittedName>
</protein>
<keyword evidence="2" id="KW-1185">Reference proteome</keyword>
<name>A0ABQ9WXA2_9EUKA</name>
<evidence type="ECO:0000313" key="1">
    <source>
        <dbReference type="EMBL" id="KAK2943764.1"/>
    </source>
</evidence>
<dbReference type="Proteomes" id="UP001281761">
    <property type="component" value="Unassembled WGS sequence"/>
</dbReference>
<gene>
    <name evidence="1" type="ORF">BLNAU_21302</name>
</gene>
<organism evidence="1 2">
    <name type="scientific">Blattamonas nauphoetae</name>
    <dbReference type="NCBI Taxonomy" id="2049346"/>
    <lineage>
        <taxon>Eukaryota</taxon>
        <taxon>Metamonada</taxon>
        <taxon>Preaxostyla</taxon>
        <taxon>Oxymonadida</taxon>
        <taxon>Blattamonas</taxon>
    </lineage>
</organism>
<dbReference type="EMBL" id="JARBJD010000329">
    <property type="protein sequence ID" value="KAK2943764.1"/>
    <property type="molecule type" value="Genomic_DNA"/>
</dbReference>
<accession>A0ABQ9WXA2</accession>